<accession>A0A371K2F9</accession>
<dbReference type="RefSeq" id="WP_115857494.1">
    <property type="nucleotide sequence ID" value="NZ_QTSU01000001.1"/>
</dbReference>
<evidence type="ECO:0000313" key="1">
    <source>
        <dbReference type="EMBL" id="RDZ28052.1"/>
    </source>
</evidence>
<dbReference type="GO" id="GO:0016740">
    <property type="term" value="F:transferase activity"/>
    <property type="evidence" value="ECO:0007669"/>
    <property type="project" value="UniProtKB-KW"/>
</dbReference>
<keyword evidence="1" id="KW-0808">Transferase</keyword>
<proteinExistence type="predicted"/>
<name>A0A371K2F9_9GAMM</name>
<dbReference type="InterPro" id="IPR016181">
    <property type="entry name" value="Acyl_CoA_acyltransferase"/>
</dbReference>
<sequence length="216" mass="23037">MTSASIDPQLVLAWQTAHSVARAAPPPVHDRGGYRVDTHSDKETKRWVFPEFCEGLSALAHEIAAPRHLLKLCDTEETLRSTLPARWEVQPINYFMIARAAAPNAKPLADGYRLQLQHDGPVARVSVLAPNGDLAASGTAAEAAGVFVYDRIETAADHRRKGLGIAVMTALASARTSPAVPQLLVATADGRHLYATLGWTVLAPLATALIPDPATG</sequence>
<dbReference type="Gene3D" id="3.40.630.30">
    <property type="match status" value="1"/>
</dbReference>
<dbReference type="Proteomes" id="UP000264492">
    <property type="component" value="Unassembled WGS sequence"/>
</dbReference>
<keyword evidence="2" id="KW-1185">Reference proteome</keyword>
<dbReference type="OrthoDB" id="4966223at2"/>
<organism evidence="1 2">
    <name type="scientific">Lysobacter silvisoli</name>
    <dbReference type="NCBI Taxonomy" id="2293254"/>
    <lineage>
        <taxon>Bacteria</taxon>
        <taxon>Pseudomonadati</taxon>
        <taxon>Pseudomonadota</taxon>
        <taxon>Gammaproteobacteria</taxon>
        <taxon>Lysobacterales</taxon>
        <taxon>Lysobacteraceae</taxon>
        <taxon>Lysobacter</taxon>
    </lineage>
</organism>
<dbReference type="AlphaFoldDB" id="A0A371K2F9"/>
<evidence type="ECO:0000313" key="2">
    <source>
        <dbReference type="Proteomes" id="UP000264492"/>
    </source>
</evidence>
<reference evidence="1 2" key="1">
    <citation type="submission" date="2018-08" db="EMBL/GenBank/DDBJ databases">
        <title>Lysobacter sp. zong2l5, whole genome shotgun sequence.</title>
        <authorList>
            <person name="Zhang X."/>
            <person name="Feng G."/>
            <person name="Zhu H."/>
        </authorList>
    </citation>
    <scope>NUCLEOTIDE SEQUENCE [LARGE SCALE GENOMIC DNA]</scope>
    <source>
        <strain evidence="2">zong2l5</strain>
    </source>
</reference>
<gene>
    <name evidence="1" type="ORF">DX914_02585</name>
</gene>
<protein>
    <submittedName>
        <fullName evidence="1">N-acetyltransferase</fullName>
    </submittedName>
</protein>
<comment type="caution">
    <text evidence="1">The sequence shown here is derived from an EMBL/GenBank/DDBJ whole genome shotgun (WGS) entry which is preliminary data.</text>
</comment>
<dbReference type="SUPFAM" id="SSF55729">
    <property type="entry name" value="Acyl-CoA N-acyltransferases (Nat)"/>
    <property type="match status" value="1"/>
</dbReference>
<dbReference type="EMBL" id="QTSU01000001">
    <property type="protein sequence ID" value="RDZ28052.1"/>
    <property type="molecule type" value="Genomic_DNA"/>
</dbReference>